<dbReference type="InterPro" id="IPR040452">
    <property type="entry name" value="SfsA_C"/>
</dbReference>
<feature type="chain" id="PRO_5031487500" description="Sugar fermentation stimulation protein C-terminal domain-containing protein" evidence="2">
    <location>
        <begin position="20"/>
        <end position="403"/>
    </location>
</feature>
<evidence type="ECO:0000313" key="4">
    <source>
        <dbReference type="EMBL" id="CAD9283680.1"/>
    </source>
</evidence>
<organism evidence="4">
    <name type="scientific">Grammatophora oceanica</name>
    <dbReference type="NCBI Taxonomy" id="210454"/>
    <lineage>
        <taxon>Eukaryota</taxon>
        <taxon>Sar</taxon>
        <taxon>Stramenopiles</taxon>
        <taxon>Ochrophyta</taxon>
        <taxon>Bacillariophyta</taxon>
        <taxon>Fragilariophyceae</taxon>
        <taxon>Fragilariophycidae</taxon>
        <taxon>Rhabdonematales</taxon>
        <taxon>Grammatophoraceae</taxon>
        <taxon>Grammatophora</taxon>
    </lineage>
</organism>
<feature type="compositionally biased region" description="Polar residues" evidence="1">
    <location>
        <begin position="62"/>
        <end position="73"/>
    </location>
</feature>
<sequence>MRTTWVLRLSLAFTSAVRSSAMVKTRSGKRSLPSSAPDPKRAVSSVAASSRTEAETSVARDATSTKSVVETTSAGNGRQNLLLELDTGCVRATFGCRPSKRNRSPYVADIYVPSLGREAICHVPNLDMGGKMREGVEMLVRPQRDKKGNLLGPNAVSPKYGTPKCEFVAQLLLVDESNLSAKYVPTWVGAHPSLGEKLVEKMLNKRLLNDALPIKPTQFQSQVTLKLKNGSTMKPDFVLEQHGTKRKRLLEIKTVVDTDYCAQWPLPERTKCVFTSSDANYSRTAIFPWGQSNQKGPDGEKVVSARAIKHVRELTKLLGEYDATVLFVVIRNDAAQFRPNFEACPSFAKYLREAADAGVQILVKRVRWEVLARGGDEDSVVGASCYNSDWLDIIWPTTDDRQG</sequence>
<dbReference type="Gene3D" id="3.40.1350.60">
    <property type="match status" value="1"/>
</dbReference>
<name>A0A7S1Y8M7_9STRA</name>
<dbReference type="InterPro" id="IPR005224">
    <property type="entry name" value="SfsA"/>
</dbReference>
<feature type="domain" description="Sugar fermentation stimulation protein C-terminal" evidence="3">
    <location>
        <begin position="303"/>
        <end position="368"/>
    </location>
</feature>
<protein>
    <recommendedName>
        <fullName evidence="3">Sugar fermentation stimulation protein C-terminal domain-containing protein</fullName>
    </recommendedName>
</protein>
<feature type="signal peptide" evidence="2">
    <location>
        <begin position="1"/>
        <end position="19"/>
    </location>
</feature>
<gene>
    <name evidence="4" type="ORF">GOCE00092_LOCUS12592</name>
</gene>
<evidence type="ECO:0000259" key="3">
    <source>
        <dbReference type="Pfam" id="PF03749"/>
    </source>
</evidence>
<dbReference type="GO" id="GO:0003677">
    <property type="term" value="F:DNA binding"/>
    <property type="evidence" value="ECO:0007669"/>
    <property type="project" value="InterPro"/>
</dbReference>
<proteinExistence type="predicted"/>
<accession>A0A7S1Y8M7</accession>
<dbReference type="Pfam" id="PF03749">
    <property type="entry name" value="SfsA"/>
    <property type="match status" value="1"/>
</dbReference>
<reference evidence="4" key="1">
    <citation type="submission" date="2021-01" db="EMBL/GenBank/DDBJ databases">
        <authorList>
            <person name="Corre E."/>
            <person name="Pelletier E."/>
            <person name="Niang G."/>
            <person name="Scheremetjew M."/>
            <person name="Finn R."/>
            <person name="Kale V."/>
            <person name="Holt S."/>
            <person name="Cochrane G."/>
            <person name="Meng A."/>
            <person name="Brown T."/>
            <person name="Cohen L."/>
        </authorList>
    </citation>
    <scope>NUCLEOTIDE SEQUENCE</scope>
    <source>
        <strain evidence="4">CCMP 410</strain>
    </source>
</reference>
<keyword evidence="2" id="KW-0732">Signal</keyword>
<feature type="compositionally biased region" description="Low complexity" evidence="1">
    <location>
        <begin position="42"/>
        <end position="59"/>
    </location>
</feature>
<evidence type="ECO:0000256" key="1">
    <source>
        <dbReference type="SAM" id="MobiDB-lite"/>
    </source>
</evidence>
<dbReference type="PANTHER" id="PTHR30545">
    <property type="entry name" value="SUGAR FERMENTATION STIMULATION PROTEIN A"/>
    <property type="match status" value="1"/>
</dbReference>
<dbReference type="PANTHER" id="PTHR30545:SF3">
    <property type="entry name" value="SUGAR FERMENTATION STIMULATION PROTEIN C-TERMINAL DOMAIN-CONTAINING PROTEIN"/>
    <property type="match status" value="1"/>
</dbReference>
<dbReference type="EMBL" id="HBGK01024242">
    <property type="protein sequence ID" value="CAD9283680.1"/>
    <property type="molecule type" value="Transcribed_RNA"/>
</dbReference>
<feature type="region of interest" description="Disordered" evidence="1">
    <location>
        <begin position="24"/>
        <end position="73"/>
    </location>
</feature>
<evidence type="ECO:0000256" key="2">
    <source>
        <dbReference type="SAM" id="SignalP"/>
    </source>
</evidence>
<dbReference type="AlphaFoldDB" id="A0A7S1Y8M7"/>